<dbReference type="InterPro" id="IPR006162">
    <property type="entry name" value="Ppantetheine_attach_site"/>
</dbReference>
<dbReference type="PROSITE" id="PS00012">
    <property type="entry name" value="PHOSPHOPANTETHEINE"/>
    <property type="match status" value="1"/>
</dbReference>
<dbReference type="InterPro" id="IPR042099">
    <property type="entry name" value="ANL_N_sf"/>
</dbReference>
<dbReference type="InterPro" id="IPR045851">
    <property type="entry name" value="AMP-bd_C_sf"/>
</dbReference>
<dbReference type="CDD" id="cd05930">
    <property type="entry name" value="A_NRPS"/>
    <property type="match status" value="1"/>
</dbReference>
<dbReference type="Pfam" id="PF00501">
    <property type="entry name" value="AMP-binding"/>
    <property type="match status" value="1"/>
</dbReference>
<dbReference type="SMART" id="SM00824">
    <property type="entry name" value="PKS_TE"/>
    <property type="match status" value="1"/>
</dbReference>
<dbReference type="Proteomes" id="UP001500212">
    <property type="component" value="Unassembled WGS sequence"/>
</dbReference>
<dbReference type="InterPro" id="IPR010071">
    <property type="entry name" value="AA_adenyl_dom"/>
</dbReference>
<keyword evidence="3" id="KW-0597">Phosphoprotein</keyword>
<dbReference type="Gene3D" id="3.40.50.1820">
    <property type="entry name" value="alpha/beta hydrolase"/>
    <property type="match status" value="1"/>
</dbReference>
<comment type="caution">
    <text evidence="6">The sequence shown here is derived from an EMBL/GenBank/DDBJ whole genome shotgun (WGS) entry which is preliminary data.</text>
</comment>
<dbReference type="NCBIfam" id="TIGR01733">
    <property type="entry name" value="AA-adenyl-dom"/>
    <property type="match status" value="1"/>
</dbReference>
<reference evidence="7" key="1">
    <citation type="journal article" date="2019" name="Int. J. Syst. Evol. Microbiol.">
        <title>The Global Catalogue of Microorganisms (GCM) 10K type strain sequencing project: providing services to taxonomists for standard genome sequencing and annotation.</title>
        <authorList>
            <consortium name="The Broad Institute Genomics Platform"/>
            <consortium name="The Broad Institute Genome Sequencing Center for Infectious Disease"/>
            <person name="Wu L."/>
            <person name="Ma J."/>
        </authorList>
    </citation>
    <scope>NUCLEOTIDE SEQUENCE [LARGE SCALE GENOMIC DNA]</scope>
    <source>
        <strain evidence="7">JCM 17938</strain>
    </source>
</reference>
<evidence type="ECO:0000259" key="5">
    <source>
        <dbReference type="PROSITE" id="PS50075"/>
    </source>
</evidence>
<feature type="region of interest" description="Disordered" evidence="4">
    <location>
        <begin position="1051"/>
        <end position="1076"/>
    </location>
</feature>
<evidence type="ECO:0000256" key="2">
    <source>
        <dbReference type="ARBA" id="ARBA00022450"/>
    </source>
</evidence>
<feature type="domain" description="Carrier" evidence="5">
    <location>
        <begin position="978"/>
        <end position="1055"/>
    </location>
</feature>
<sequence length="1346" mass="145683">MRRALLDLRWRRSRAAQHAAAPITPVDRGGRHPLTFEQERLWSDAMAGLPPEATVEVVAVRLRGRPDAVTIRRSLAAAIARHEPLRTRFGSAHGVPHQIVDPPPDDLPSDAVPVVDLRGADGPDRDRRCAEVLRAAVEHPFDLAAGPLLRFRLLLTGADESVLVVAAHRIVADAFSLRDVVREVCGRVPWEGGGPAAQSVDFAAWQRAYRGGEHLERELDHWTERLADLPVLDLPTDAPRPARRSWAGAVHESALPPELYAKVRGLADPRGVLLAGLLLVLARYTGQDDFAAAVVVDGRTQEALRGAAGPYARTLVVRADLSGDPAFGELVRRAEESLTEALDHRDTPYGTLADALGTDPAQVAFSLVEGVHERFGELAVEEVPVACGGGRFDLTLQVVETPDGGARFRLAYATELFEADRIERLAGHLRTALDAATDDPDRPIGRVPILGDDERRRMLWEWNPEPRPRPTDGRLLHEVVAERAAGRPDAPAVRFEGRTVSYAELTESSDRLARLLAEERGVGTGRLVALLLDRGPDAPIAQLAVVKAGGAWLPLDPGYPPKRIAFQLEDSRADLVITTSALADRLPDGVDLLLLDDDDLRDALASREPGPPPCPAGADDLAYVIYTSGSTGTPKGVMISHRAVVNFVANCRDLFGITPDDRILQFANLAFDVSVFDIYAALGHGAVVVAAPREELLDPDRLTALMREERVTLSDLPPAVLKLLDPEALPDLRALFVGLEPFPGELVNRWNTEGRQFHNGYGPTEATVACIDYRCPHEPLRAMPPIGRAMGNHRAYVLDRNFEPVPVGVPGELFIGGTGLARGYLNRAELTAERFIKDPFTPGERMYRTGDLVRWRSDGNLQFVGRADDQIKIRGLRIEPGEVEHALTSRPEVREAAVAAQDGPGGQRLVAYVVGDGFDVDALRDGLADELPAHMVPAELIPLDEIPRNASGKLDKSRLPATGEGGSAGPARDDASDRPPTATERTLIDLIHDVLELGDDPVGPGDNYFSVGGNSLNLIRLLNRIEEQTGVRLENRDVLLAQDIRKMASLIDERGGGGGGGAAEGDSGSGSGPATPDWLVPIRTEGDRTPFFCMHPSGGSAVPYLRLAGLLDERQPFYGIEAVGLHGEADPPDVPAMAARYLEAVRQVQPHGPYLLGGWSIGGTLAFEMARKLQADGETVRLVVLMDSAVPPRLKEPPTHTEMLESFAHDLSGLQGKEPPQVDWERIVELPPEEQTAEVVDALERSGRIPADIRDELGRRIQVFMANAATALTYRPGHYDGSLVSLGAKEGQYDGGWEPLVSGDIVERTVPGTHYTMLQQPNVDTLAAELGRILDEAAAGRATGDE</sequence>
<dbReference type="InterPro" id="IPR020802">
    <property type="entry name" value="TesA-like"/>
</dbReference>
<gene>
    <name evidence="6" type="ORF">GCM10023195_32110</name>
</gene>
<dbReference type="InterPro" id="IPR009081">
    <property type="entry name" value="PP-bd_ACP"/>
</dbReference>
<dbReference type="InterPro" id="IPR001242">
    <property type="entry name" value="Condensation_dom"/>
</dbReference>
<dbReference type="InterPro" id="IPR020459">
    <property type="entry name" value="AMP-binding"/>
</dbReference>
<name>A0ABP8THD6_9ACTN</name>
<dbReference type="InterPro" id="IPR025110">
    <property type="entry name" value="AMP-bd_C"/>
</dbReference>
<dbReference type="Gene3D" id="3.30.300.30">
    <property type="match status" value="1"/>
</dbReference>
<dbReference type="Gene3D" id="3.40.50.12780">
    <property type="entry name" value="N-terminal domain of ligase-like"/>
    <property type="match status" value="1"/>
</dbReference>
<dbReference type="Pfam" id="PF13193">
    <property type="entry name" value="AMP-binding_C"/>
    <property type="match status" value="1"/>
</dbReference>
<dbReference type="Pfam" id="PF00668">
    <property type="entry name" value="Condensation"/>
    <property type="match status" value="1"/>
</dbReference>
<evidence type="ECO:0000256" key="4">
    <source>
        <dbReference type="SAM" id="MobiDB-lite"/>
    </source>
</evidence>
<dbReference type="Pfam" id="PF00550">
    <property type="entry name" value="PP-binding"/>
    <property type="match status" value="1"/>
</dbReference>
<proteinExistence type="predicted"/>
<dbReference type="Gene3D" id="3.30.559.10">
    <property type="entry name" value="Chloramphenicol acetyltransferase-like domain"/>
    <property type="match status" value="1"/>
</dbReference>
<organism evidence="6 7">
    <name type="scientific">Actinoallomurus liliacearum</name>
    <dbReference type="NCBI Taxonomy" id="1080073"/>
    <lineage>
        <taxon>Bacteria</taxon>
        <taxon>Bacillati</taxon>
        <taxon>Actinomycetota</taxon>
        <taxon>Actinomycetes</taxon>
        <taxon>Streptosporangiales</taxon>
        <taxon>Thermomonosporaceae</taxon>
        <taxon>Actinoallomurus</taxon>
    </lineage>
</organism>
<dbReference type="PANTHER" id="PTHR45527">
    <property type="entry name" value="NONRIBOSOMAL PEPTIDE SYNTHETASE"/>
    <property type="match status" value="1"/>
</dbReference>
<dbReference type="SUPFAM" id="SSF52777">
    <property type="entry name" value="CoA-dependent acyltransferases"/>
    <property type="match status" value="2"/>
</dbReference>
<dbReference type="PRINTS" id="PR00154">
    <property type="entry name" value="AMPBINDING"/>
</dbReference>
<dbReference type="SUPFAM" id="SSF56801">
    <property type="entry name" value="Acetyl-CoA synthetase-like"/>
    <property type="match status" value="1"/>
</dbReference>
<dbReference type="CDD" id="cd19531">
    <property type="entry name" value="LCL_NRPS-like"/>
    <property type="match status" value="1"/>
</dbReference>
<evidence type="ECO:0000313" key="6">
    <source>
        <dbReference type="EMBL" id="GAA4608236.1"/>
    </source>
</evidence>
<comment type="cofactor">
    <cofactor evidence="1">
        <name>pantetheine 4'-phosphate</name>
        <dbReference type="ChEBI" id="CHEBI:47942"/>
    </cofactor>
</comment>
<evidence type="ECO:0000256" key="3">
    <source>
        <dbReference type="ARBA" id="ARBA00022553"/>
    </source>
</evidence>
<keyword evidence="2" id="KW-0596">Phosphopantetheine</keyword>
<feature type="region of interest" description="Disordered" evidence="4">
    <location>
        <begin position="947"/>
        <end position="981"/>
    </location>
</feature>
<protein>
    <recommendedName>
        <fullName evidence="5">Carrier domain-containing protein</fullName>
    </recommendedName>
</protein>
<dbReference type="InterPro" id="IPR000873">
    <property type="entry name" value="AMP-dep_synth/lig_dom"/>
</dbReference>
<dbReference type="InterPro" id="IPR036736">
    <property type="entry name" value="ACP-like_sf"/>
</dbReference>
<dbReference type="PROSITE" id="PS50075">
    <property type="entry name" value="CARRIER"/>
    <property type="match status" value="1"/>
</dbReference>
<dbReference type="Pfam" id="PF00975">
    <property type="entry name" value="Thioesterase"/>
    <property type="match status" value="1"/>
</dbReference>
<dbReference type="PANTHER" id="PTHR45527:SF1">
    <property type="entry name" value="FATTY ACID SYNTHASE"/>
    <property type="match status" value="1"/>
</dbReference>
<feature type="compositionally biased region" description="Gly residues" evidence="4">
    <location>
        <begin position="1056"/>
        <end position="1071"/>
    </location>
</feature>
<dbReference type="InterPro" id="IPR001031">
    <property type="entry name" value="Thioesterase"/>
</dbReference>
<dbReference type="Gene3D" id="3.30.559.30">
    <property type="entry name" value="Nonribosomal peptide synthetase, condensation domain"/>
    <property type="match status" value="1"/>
</dbReference>
<evidence type="ECO:0000313" key="7">
    <source>
        <dbReference type="Proteomes" id="UP001500212"/>
    </source>
</evidence>
<dbReference type="InterPro" id="IPR029058">
    <property type="entry name" value="AB_hydrolase_fold"/>
</dbReference>
<dbReference type="EMBL" id="BAABHJ010000008">
    <property type="protein sequence ID" value="GAA4608236.1"/>
    <property type="molecule type" value="Genomic_DNA"/>
</dbReference>
<evidence type="ECO:0000256" key="1">
    <source>
        <dbReference type="ARBA" id="ARBA00001957"/>
    </source>
</evidence>
<dbReference type="SUPFAM" id="SSF53474">
    <property type="entry name" value="alpha/beta-Hydrolases"/>
    <property type="match status" value="1"/>
</dbReference>
<accession>A0ABP8THD6</accession>
<dbReference type="InterPro" id="IPR023213">
    <property type="entry name" value="CAT-like_dom_sf"/>
</dbReference>
<keyword evidence="7" id="KW-1185">Reference proteome</keyword>
<dbReference type="SUPFAM" id="SSF47336">
    <property type="entry name" value="ACP-like"/>
    <property type="match status" value="1"/>
</dbReference>
<dbReference type="InterPro" id="IPR020845">
    <property type="entry name" value="AMP-binding_CS"/>
</dbReference>
<dbReference type="PROSITE" id="PS00455">
    <property type="entry name" value="AMP_BINDING"/>
    <property type="match status" value="1"/>
</dbReference>
<dbReference type="Gene3D" id="1.10.1200.10">
    <property type="entry name" value="ACP-like"/>
    <property type="match status" value="1"/>
</dbReference>